<accession>A0ABT9XWD7</accession>
<evidence type="ECO:0000313" key="2">
    <source>
        <dbReference type="EMBL" id="MDQ0199881.1"/>
    </source>
</evidence>
<dbReference type="SMART" id="SM00257">
    <property type="entry name" value="LysM"/>
    <property type="match status" value="1"/>
</dbReference>
<organism evidence="2 3">
    <name type="scientific">Neobacillus ginsengisoli</name>
    <dbReference type="NCBI Taxonomy" id="904295"/>
    <lineage>
        <taxon>Bacteria</taxon>
        <taxon>Bacillati</taxon>
        <taxon>Bacillota</taxon>
        <taxon>Bacilli</taxon>
        <taxon>Bacillales</taxon>
        <taxon>Bacillaceae</taxon>
        <taxon>Neobacillus</taxon>
    </lineage>
</organism>
<dbReference type="CDD" id="cd00118">
    <property type="entry name" value="LysM"/>
    <property type="match status" value="1"/>
</dbReference>
<comment type="caution">
    <text evidence="2">The sequence shown here is derived from an EMBL/GenBank/DDBJ whole genome shotgun (WGS) entry which is preliminary data.</text>
</comment>
<evidence type="ECO:0000313" key="3">
    <source>
        <dbReference type="Proteomes" id="UP001224122"/>
    </source>
</evidence>
<dbReference type="RefSeq" id="WP_307409198.1">
    <property type="nucleotide sequence ID" value="NZ_JAUSTW010000004.1"/>
</dbReference>
<dbReference type="EMBL" id="JAUSTW010000004">
    <property type="protein sequence ID" value="MDQ0199881.1"/>
    <property type="molecule type" value="Genomic_DNA"/>
</dbReference>
<dbReference type="Gene3D" id="3.10.350.10">
    <property type="entry name" value="LysM domain"/>
    <property type="match status" value="1"/>
</dbReference>
<keyword evidence="2" id="KW-0132">Cell division</keyword>
<dbReference type="PROSITE" id="PS51257">
    <property type="entry name" value="PROKAR_LIPOPROTEIN"/>
    <property type="match status" value="1"/>
</dbReference>
<reference evidence="2 3" key="1">
    <citation type="submission" date="2023-07" db="EMBL/GenBank/DDBJ databases">
        <title>Genomic Encyclopedia of Type Strains, Phase IV (KMG-IV): sequencing the most valuable type-strain genomes for metagenomic binning, comparative biology and taxonomic classification.</title>
        <authorList>
            <person name="Goeker M."/>
        </authorList>
    </citation>
    <scope>NUCLEOTIDE SEQUENCE [LARGE SCALE GENOMIC DNA]</scope>
    <source>
        <strain evidence="2 3">DSM 27594</strain>
    </source>
</reference>
<gene>
    <name evidence="2" type="ORF">J2S10_003063</name>
</gene>
<proteinExistence type="predicted"/>
<dbReference type="Proteomes" id="UP001224122">
    <property type="component" value="Unassembled WGS sequence"/>
</dbReference>
<sequence>MKKLWNQFSYAIILFLLSCSVAIMLSCHLNSNDQDKFVKVTVSEGDSLWKLSDQFSGQHSLSNEEFVSWVKRHNKIEDDQIFPGEEIVIPVSKKVSSATEFASAAGE</sequence>
<dbReference type="GO" id="GO:0051301">
    <property type="term" value="P:cell division"/>
    <property type="evidence" value="ECO:0007669"/>
    <property type="project" value="UniProtKB-KW"/>
</dbReference>
<feature type="domain" description="LysM" evidence="1">
    <location>
        <begin position="38"/>
        <end position="89"/>
    </location>
</feature>
<keyword evidence="3" id="KW-1185">Reference proteome</keyword>
<dbReference type="InterPro" id="IPR036779">
    <property type="entry name" value="LysM_dom_sf"/>
</dbReference>
<keyword evidence="2" id="KW-0131">Cell cycle</keyword>
<dbReference type="Pfam" id="PF01476">
    <property type="entry name" value="LysM"/>
    <property type="match status" value="1"/>
</dbReference>
<evidence type="ECO:0000259" key="1">
    <source>
        <dbReference type="PROSITE" id="PS51782"/>
    </source>
</evidence>
<protein>
    <submittedName>
        <fullName evidence="2">Cell division protein YceG involved in septum cleavage</fullName>
    </submittedName>
</protein>
<dbReference type="PROSITE" id="PS51782">
    <property type="entry name" value="LYSM"/>
    <property type="match status" value="1"/>
</dbReference>
<dbReference type="InterPro" id="IPR018392">
    <property type="entry name" value="LysM"/>
</dbReference>
<name>A0ABT9XWD7_9BACI</name>